<accession>X0YAC0</accession>
<evidence type="ECO:0000313" key="1">
    <source>
        <dbReference type="EMBL" id="GAG45673.1"/>
    </source>
</evidence>
<evidence type="ECO:0008006" key="2">
    <source>
        <dbReference type="Google" id="ProtNLM"/>
    </source>
</evidence>
<comment type="caution">
    <text evidence="1">The sequence shown here is derived from an EMBL/GenBank/DDBJ whole genome shotgun (WGS) entry which is preliminary data.</text>
</comment>
<dbReference type="AlphaFoldDB" id="X0YAC0"/>
<reference evidence="1" key="1">
    <citation type="journal article" date="2014" name="Front. Microbiol.">
        <title>High frequency of phylogenetically diverse reductive dehalogenase-homologous genes in deep subseafloor sedimentary metagenomes.</title>
        <authorList>
            <person name="Kawai M."/>
            <person name="Futagami T."/>
            <person name="Toyoda A."/>
            <person name="Takaki Y."/>
            <person name="Nishi S."/>
            <person name="Hori S."/>
            <person name="Arai W."/>
            <person name="Tsubouchi T."/>
            <person name="Morono Y."/>
            <person name="Uchiyama I."/>
            <person name="Ito T."/>
            <person name="Fujiyama A."/>
            <person name="Inagaki F."/>
            <person name="Takami H."/>
        </authorList>
    </citation>
    <scope>NUCLEOTIDE SEQUENCE</scope>
    <source>
        <strain evidence="1">Expedition CK06-06</strain>
    </source>
</reference>
<gene>
    <name evidence="1" type="ORF">S01H1_84923</name>
</gene>
<name>X0YAC0_9ZZZZ</name>
<protein>
    <recommendedName>
        <fullName evidence="2">PepSY domain-containing protein</fullName>
    </recommendedName>
</protein>
<organism evidence="1">
    <name type="scientific">marine sediment metagenome</name>
    <dbReference type="NCBI Taxonomy" id="412755"/>
    <lineage>
        <taxon>unclassified sequences</taxon>
        <taxon>metagenomes</taxon>
        <taxon>ecological metagenomes</taxon>
    </lineage>
</organism>
<proteinExistence type="predicted"/>
<sequence length="96" mass="11427">LSDPNQQNLIQSNLTADQSLTLALTEYPHQKYYAYHVHQVFVNQTINHTQYNEYMWSVRIYSTRLNQNKVEYYDFLLDLNTGEVIKMQKVGEIKQP</sequence>
<dbReference type="EMBL" id="BARS01058122">
    <property type="protein sequence ID" value="GAG45673.1"/>
    <property type="molecule type" value="Genomic_DNA"/>
</dbReference>
<feature type="non-terminal residue" evidence="1">
    <location>
        <position position="1"/>
    </location>
</feature>